<dbReference type="EMBL" id="KZ293479">
    <property type="protein sequence ID" value="PBK61105.1"/>
    <property type="molecule type" value="Genomic_DNA"/>
</dbReference>
<evidence type="ECO:0000313" key="1">
    <source>
        <dbReference type="EMBL" id="PBK61105.1"/>
    </source>
</evidence>
<dbReference type="AlphaFoldDB" id="A0A2H3AQR0"/>
<gene>
    <name evidence="1" type="ORF">ARMSODRAFT_965277</name>
</gene>
<evidence type="ECO:0000313" key="2">
    <source>
        <dbReference type="Proteomes" id="UP000218334"/>
    </source>
</evidence>
<reference evidence="2" key="1">
    <citation type="journal article" date="2017" name="Nat. Ecol. Evol.">
        <title>Genome expansion and lineage-specific genetic innovations in the forest pathogenic fungi Armillaria.</title>
        <authorList>
            <person name="Sipos G."/>
            <person name="Prasanna A.N."/>
            <person name="Walter M.C."/>
            <person name="O'Connor E."/>
            <person name="Balint B."/>
            <person name="Krizsan K."/>
            <person name="Kiss B."/>
            <person name="Hess J."/>
            <person name="Varga T."/>
            <person name="Slot J."/>
            <person name="Riley R."/>
            <person name="Boka B."/>
            <person name="Rigling D."/>
            <person name="Barry K."/>
            <person name="Lee J."/>
            <person name="Mihaltcheva S."/>
            <person name="LaButti K."/>
            <person name="Lipzen A."/>
            <person name="Waldron R."/>
            <person name="Moloney N.M."/>
            <person name="Sperisen C."/>
            <person name="Kredics L."/>
            <person name="Vagvoelgyi C."/>
            <person name="Patrignani A."/>
            <person name="Fitzpatrick D."/>
            <person name="Nagy I."/>
            <person name="Doyle S."/>
            <person name="Anderson J.B."/>
            <person name="Grigoriev I.V."/>
            <person name="Gueldener U."/>
            <person name="Muensterkoetter M."/>
            <person name="Nagy L.G."/>
        </authorList>
    </citation>
    <scope>NUCLEOTIDE SEQUENCE [LARGE SCALE GENOMIC DNA]</scope>
    <source>
        <strain evidence="2">28-4</strain>
    </source>
</reference>
<protein>
    <submittedName>
        <fullName evidence="1">Uncharacterized protein</fullName>
    </submittedName>
</protein>
<accession>A0A2H3AQR0</accession>
<name>A0A2H3AQR0_9AGAR</name>
<sequence>MGYFLKLEIFARYSMKELNCTCSYRDSGIQCSMKCISIPIEWLDTIPFEQSLVALSRGKGSTGLPGWQRTVRLSLPFPGGELWITDIAVSMKDTNSTMDTISFGSGVTVSATVSCEPSRVSTIKTVLTQ</sequence>
<keyword evidence="2" id="KW-1185">Reference proteome</keyword>
<organism evidence="1 2">
    <name type="scientific">Armillaria solidipes</name>
    <dbReference type="NCBI Taxonomy" id="1076256"/>
    <lineage>
        <taxon>Eukaryota</taxon>
        <taxon>Fungi</taxon>
        <taxon>Dikarya</taxon>
        <taxon>Basidiomycota</taxon>
        <taxon>Agaricomycotina</taxon>
        <taxon>Agaricomycetes</taxon>
        <taxon>Agaricomycetidae</taxon>
        <taxon>Agaricales</taxon>
        <taxon>Marasmiineae</taxon>
        <taxon>Physalacriaceae</taxon>
        <taxon>Armillaria</taxon>
    </lineage>
</organism>
<proteinExistence type="predicted"/>
<dbReference type="Proteomes" id="UP000218334">
    <property type="component" value="Unassembled WGS sequence"/>
</dbReference>